<dbReference type="InterPro" id="IPR013783">
    <property type="entry name" value="Ig-like_fold"/>
</dbReference>
<evidence type="ECO:0008006" key="12">
    <source>
        <dbReference type="Google" id="ProtNLM"/>
    </source>
</evidence>
<sequence>MMKVSSIGKKISLLVATLVMSALVLVPGVRSAHAAEINEPIITSASVASTPLYSVAGATVKLTMDFQLPNNIIHEGDTSTLTLPSGFTFAWTMDFNVEDNSGNVVARGHANTTNRTLVLTYTNYPETHSDIRGSIEAAMRREDETSNDYGMKTLTINDGNHTVNVNGQVDYRQWTGDNPNERLAKWTTIDPVNKQIIYHVRVNAHGDNLSNVVLEDTLSTPDARYAGPTPSGDEMISIQRGTFARDAVGNFYITNELASNSPEITAARASIAVNAQRNHFTINLGNLGTDGVVLTYAVVFGHEPVQSEAINNDVKITYGTPGQEESYHSRVMWQTVSGRANGYNYTIGIKKTDKNGNALKGAEFTVTRDRSGEVVGTVTTDDNGEATINGLLRDDYTITETKAPEGYTVAAPVKINGAQFDRSSLSAYVNVEDEKVPTSPVPPTEVSTKPKKKQQLSNTGSDVTALITGVAITASIALAVLVTRKKLA</sequence>
<keyword evidence="7" id="KW-0472">Membrane</keyword>
<evidence type="ECO:0000256" key="2">
    <source>
        <dbReference type="ARBA" id="ARBA00022512"/>
    </source>
</evidence>
<protein>
    <recommendedName>
        <fullName evidence="12">Isopeptide-forming domain-containing fimbrial protein</fullName>
    </recommendedName>
</protein>
<reference evidence="10 11" key="1">
    <citation type="submission" date="2018-12" db="EMBL/GenBank/DDBJ databases">
        <title>Alloscrdovia theropitheci sp. nov: a novel taxon from the feces of the bleeding-herat monkey (Theropithecus geleda).</title>
        <authorList>
            <person name="Modesto M."/>
        </authorList>
    </citation>
    <scope>NUCLEOTIDE SEQUENCE [LARGE SCALE GENOMIC DNA]</scope>
    <source>
        <strain evidence="10 11">GLDI4/2</strain>
    </source>
</reference>
<keyword evidence="3" id="KW-0964">Secreted</keyword>
<evidence type="ECO:0000259" key="8">
    <source>
        <dbReference type="Pfam" id="PF17802"/>
    </source>
</evidence>
<keyword evidence="7" id="KW-1133">Transmembrane helix</keyword>
<dbReference type="RefSeq" id="WP_131282960.1">
    <property type="nucleotide sequence ID" value="NZ_RXLP01000002.1"/>
</dbReference>
<evidence type="ECO:0000256" key="4">
    <source>
        <dbReference type="ARBA" id="ARBA00022729"/>
    </source>
</evidence>
<dbReference type="Pfam" id="PF17961">
    <property type="entry name" value="Big_8"/>
    <property type="match status" value="1"/>
</dbReference>
<evidence type="ECO:0000313" key="11">
    <source>
        <dbReference type="Proteomes" id="UP000291289"/>
    </source>
</evidence>
<keyword evidence="5" id="KW-0572">Peptidoglycan-anchor</keyword>
<feature type="region of interest" description="Disordered" evidence="6">
    <location>
        <begin position="433"/>
        <end position="459"/>
    </location>
</feature>
<proteinExistence type="predicted"/>
<comment type="subcellular location">
    <subcellularLocation>
        <location evidence="1">Secreted</location>
        <location evidence="1">Cell wall</location>
        <topology evidence="1">Peptidoglycan-anchor</topology>
    </subcellularLocation>
</comment>
<dbReference type="Pfam" id="PF17802">
    <property type="entry name" value="SpaA"/>
    <property type="match status" value="1"/>
</dbReference>
<dbReference type="Proteomes" id="UP000291289">
    <property type="component" value="Unassembled WGS sequence"/>
</dbReference>
<dbReference type="EMBL" id="RXLP01000002">
    <property type="protein sequence ID" value="TCD54901.1"/>
    <property type="molecule type" value="Genomic_DNA"/>
</dbReference>
<evidence type="ECO:0000256" key="1">
    <source>
        <dbReference type="ARBA" id="ARBA00004168"/>
    </source>
</evidence>
<keyword evidence="4" id="KW-0732">Signal</keyword>
<keyword evidence="7" id="KW-0812">Transmembrane</keyword>
<evidence type="ECO:0000256" key="7">
    <source>
        <dbReference type="SAM" id="Phobius"/>
    </source>
</evidence>
<feature type="domain" description="SDR-like Ig" evidence="9">
    <location>
        <begin position="59"/>
        <end position="141"/>
    </location>
</feature>
<dbReference type="Gene3D" id="2.60.40.10">
    <property type="entry name" value="Immunoglobulins"/>
    <property type="match status" value="1"/>
</dbReference>
<comment type="caution">
    <text evidence="10">The sequence shown here is derived from an EMBL/GenBank/DDBJ whole genome shotgun (WGS) entry which is preliminary data.</text>
</comment>
<organism evidence="10 11">
    <name type="scientific">Alloscardovia theropitheci</name>
    <dbReference type="NCBI Taxonomy" id="2496842"/>
    <lineage>
        <taxon>Bacteria</taxon>
        <taxon>Bacillati</taxon>
        <taxon>Actinomycetota</taxon>
        <taxon>Actinomycetes</taxon>
        <taxon>Bifidobacteriales</taxon>
        <taxon>Bifidobacteriaceae</taxon>
        <taxon>Alloscardovia</taxon>
    </lineage>
</organism>
<evidence type="ECO:0000256" key="6">
    <source>
        <dbReference type="SAM" id="MobiDB-lite"/>
    </source>
</evidence>
<dbReference type="Gene3D" id="2.60.40.1280">
    <property type="match status" value="1"/>
</dbReference>
<accession>A0A4R0QYW6</accession>
<dbReference type="InterPro" id="IPR041033">
    <property type="entry name" value="SpaA_PFL_dom_1"/>
</dbReference>
<dbReference type="GO" id="GO:0007155">
    <property type="term" value="P:cell adhesion"/>
    <property type="evidence" value="ECO:0007669"/>
    <property type="project" value="InterPro"/>
</dbReference>
<evidence type="ECO:0000259" key="9">
    <source>
        <dbReference type="Pfam" id="PF17961"/>
    </source>
</evidence>
<dbReference type="InterPro" id="IPR008966">
    <property type="entry name" value="Adhesion_dom_sf"/>
</dbReference>
<dbReference type="AlphaFoldDB" id="A0A4R0QYW6"/>
<gene>
    <name evidence="10" type="ORF">EJ419_00445</name>
</gene>
<feature type="domain" description="SpaA-like prealbumin fold" evidence="8">
    <location>
        <begin position="347"/>
        <end position="411"/>
    </location>
</feature>
<keyword evidence="2" id="KW-0134">Cell wall</keyword>
<dbReference type="SUPFAM" id="SSF49478">
    <property type="entry name" value="Cna protein B-type domain"/>
    <property type="match status" value="1"/>
</dbReference>
<evidence type="ECO:0000256" key="3">
    <source>
        <dbReference type="ARBA" id="ARBA00022525"/>
    </source>
</evidence>
<dbReference type="OrthoDB" id="134475at2"/>
<name>A0A4R0QYW6_9BIFI</name>
<dbReference type="InterPro" id="IPR011252">
    <property type="entry name" value="Fibrogen-bd_dom1"/>
</dbReference>
<evidence type="ECO:0000313" key="10">
    <source>
        <dbReference type="EMBL" id="TCD54901.1"/>
    </source>
</evidence>
<feature type="transmembrane region" description="Helical" evidence="7">
    <location>
        <begin position="463"/>
        <end position="482"/>
    </location>
</feature>
<dbReference type="GO" id="GO:0005975">
    <property type="term" value="P:carbohydrate metabolic process"/>
    <property type="evidence" value="ECO:0007669"/>
    <property type="project" value="UniProtKB-ARBA"/>
</dbReference>
<dbReference type="SUPFAM" id="SSF49401">
    <property type="entry name" value="Bacterial adhesins"/>
    <property type="match status" value="2"/>
</dbReference>
<dbReference type="InterPro" id="IPR041171">
    <property type="entry name" value="SDR_Ig"/>
</dbReference>
<evidence type="ECO:0000256" key="5">
    <source>
        <dbReference type="ARBA" id="ARBA00023088"/>
    </source>
</evidence>
<keyword evidence="11" id="KW-1185">Reference proteome</keyword>